<dbReference type="Proteomes" id="UP000742024">
    <property type="component" value="Unassembled WGS sequence"/>
</dbReference>
<feature type="non-terminal residue" evidence="2">
    <location>
        <position position="158"/>
    </location>
</feature>
<keyword evidence="3" id="KW-1185">Reference proteome</keyword>
<evidence type="ECO:0000256" key="1">
    <source>
        <dbReference type="SAM" id="MobiDB-lite"/>
    </source>
</evidence>
<sequence length="158" mass="17631">MECRCLPEPLGGVVFRHHVPHGCATRAPDVTPGGRRVLQRLFGTVRGTDAHKLDAPEDEKVALLHQSISQELDELCRHRTILTHSYAEAVAVFKHQEAEQRGLELRNLIRTMTTPDRNTHTLEAVSEKSTNATVVTRTSFSEKSRKSRPGGKKCVKTT</sequence>
<reference evidence="2 3" key="1">
    <citation type="journal article" date="2020" name="bioRxiv">
        <title>Whole genome comparisons of ergot fungi reveals the divergence and evolution of species within the genus Claviceps are the result of varying mechanisms driving genome evolution and host range expansion.</title>
        <authorList>
            <person name="Wyka S.A."/>
            <person name="Mondo S.J."/>
            <person name="Liu M."/>
            <person name="Dettman J."/>
            <person name="Nalam V."/>
            <person name="Broders K.D."/>
        </authorList>
    </citation>
    <scope>NUCLEOTIDE SEQUENCE [LARGE SCALE GENOMIC DNA]</scope>
    <source>
        <strain evidence="2 3">LM583</strain>
    </source>
</reference>
<organism evidence="2 3">
    <name type="scientific">Claviceps arundinis</name>
    <dbReference type="NCBI Taxonomy" id="1623583"/>
    <lineage>
        <taxon>Eukaryota</taxon>
        <taxon>Fungi</taxon>
        <taxon>Dikarya</taxon>
        <taxon>Ascomycota</taxon>
        <taxon>Pezizomycotina</taxon>
        <taxon>Sordariomycetes</taxon>
        <taxon>Hypocreomycetidae</taxon>
        <taxon>Hypocreales</taxon>
        <taxon>Clavicipitaceae</taxon>
        <taxon>Claviceps</taxon>
    </lineage>
</organism>
<dbReference type="EMBL" id="SRPR01000461">
    <property type="protein sequence ID" value="KAG5952947.1"/>
    <property type="molecule type" value="Genomic_DNA"/>
</dbReference>
<feature type="compositionally biased region" description="Polar residues" evidence="1">
    <location>
        <begin position="128"/>
        <end position="141"/>
    </location>
</feature>
<name>A0ABQ7P2V3_9HYPO</name>
<protein>
    <submittedName>
        <fullName evidence="2">Uncharacterized protein</fullName>
    </submittedName>
</protein>
<feature type="region of interest" description="Disordered" evidence="1">
    <location>
        <begin position="128"/>
        <end position="158"/>
    </location>
</feature>
<accession>A0ABQ7P2V3</accession>
<evidence type="ECO:0000313" key="2">
    <source>
        <dbReference type="EMBL" id="KAG5952947.1"/>
    </source>
</evidence>
<feature type="compositionally biased region" description="Basic residues" evidence="1">
    <location>
        <begin position="145"/>
        <end position="158"/>
    </location>
</feature>
<comment type="caution">
    <text evidence="2">The sequence shown here is derived from an EMBL/GenBank/DDBJ whole genome shotgun (WGS) entry which is preliminary data.</text>
</comment>
<gene>
    <name evidence="2" type="ORF">E4U57_005747</name>
</gene>
<proteinExistence type="predicted"/>
<evidence type="ECO:0000313" key="3">
    <source>
        <dbReference type="Proteomes" id="UP000742024"/>
    </source>
</evidence>